<dbReference type="Proteomes" id="UP000192652">
    <property type="component" value="Unassembled WGS sequence"/>
</dbReference>
<name>A0ABX3P798_9HYPH</name>
<protein>
    <submittedName>
        <fullName evidence="5">Transcriptional regulator</fullName>
    </submittedName>
</protein>
<dbReference type="PANTHER" id="PTHR42756:SF1">
    <property type="entry name" value="TRANSCRIPTIONAL REPRESSOR OF EMRAB OPERON"/>
    <property type="match status" value="1"/>
</dbReference>
<comment type="caution">
    <text evidence="5">The sequence shown here is derived from an EMBL/GenBank/DDBJ whole genome shotgun (WGS) entry which is preliminary data.</text>
</comment>
<evidence type="ECO:0000256" key="3">
    <source>
        <dbReference type="ARBA" id="ARBA00023163"/>
    </source>
</evidence>
<dbReference type="SMART" id="SM00347">
    <property type="entry name" value="HTH_MARR"/>
    <property type="match status" value="1"/>
</dbReference>
<keyword evidence="2" id="KW-0238">DNA-binding</keyword>
<dbReference type="InterPro" id="IPR036388">
    <property type="entry name" value="WH-like_DNA-bd_sf"/>
</dbReference>
<reference evidence="5 6" key="1">
    <citation type="journal article" date="2017" name="Antonie Van Leeuwenhoek">
        <title>Rhizobium rhizosphaerae sp. nov., a novel species isolated from rice rhizosphere.</title>
        <authorList>
            <person name="Zhao J.J."/>
            <person name="Zhang J."/>
            <person name="Zhang R.J."/>
            <person name="Zhang C.W."/>
            <person name="Yin H.Q."/>
            <person name="Zhang X.X."/>
        </authorList>
    </citation>
    <scope>NUCLEOTIDE SEQUENCE [LARGE SCALE GENOMIC DNA]</scope>
    <source>
        <strain evidence="5 6">RD15</strain>
    </source>
</reference>
<keyword evidence="6" id="KW-1185">Reference proteome</keyword>
<evidence type="ECO:0000259" key="4">
    <source>
        <dbReference type="PROSITE" id="PS50995"/>
    </source>
</evidence>
<dbReference type="Pfam" id="PF12802">
    <property type="entry name" value="MarR_2"/>
    <property type="match status" value="1"/>
</dbReference>
<accession>A0ABX3P798</accession>
<evidence type="ECO:0000256" key="2">
    <source>
        <dbReference type="ARBA" id="ARBA00023125"/>
    </source>
</evidence>
<keyword evidence="1" id="KW-0805">Transcription regulation</keyword>
<proteinExistence type="predicted"/>
<feature type="domain" description="HTH marR-type" evidence="4">
    <location>
        <begin position="2"/>
        <end position="134"/>
    </location>
</feature>
<gene>
    <name evidence="5" type="ORF">BTR14_22560</name>
</gene>
<keyword evidence="3" id="KW-0804">Transcription</keyword>
<dbReference type="InterPro" id="IPR036390">
    <property type="entry name" value="WH_DNA-bd_sf"/>
</dbReference>
<dbReference type="PROSITE" id="PS50995">
    <property type="entry name" value="HTH_MARR_2"/>
    <property type="match status" value="1"/>
</dbReference>
<sequence length="134" mass="15077">MRDQLAYLIASINRQLEEEMSDILKPQGVAIEHFRILTALAAADARPMRDLASAVLIDPASLTKVIDRMVVEALVFRAPDPNDRRKVLICMASKGKALYERLKILHDAQQQNLVSRLSERKADQLADILRGLMN</sequence>
<organism evidence="5 6">
    <name type="scientific">Xaviernesmea rhizosphaerae</name>
    <dbReference type="NCBI Taxonomy" id="1672749"/>
    <lineage>
        <taxon>Bacteria</taxon>
        <taxon>Pseudomonadati</taxon>
        <taxon>Pseudomonadota</taxon>
        <taxon>Alphaproteobacteria</taxon>
        <taxon>Hyphomicrobiales</taxon>
        <taxon>Rhizobiaceae</taxon>
        <taxon>Rhizobium/Agrobacterium group</taxon>
        <taxon>Xaviernesmea</taxon>
    </lineage>
</organism>
<evidence type="ECO:0000256" key="1">
    <source>
        <dbReference type="ARBA" id="ARBA00023015"/>
    </source>
</evidence>
<evidence type="ECO:0000313" key="6">
    <source>
        <dbReference type="Proteomes" id="UP000192652"/>
    </source>
</evidence>
<dbReference type="EMBL" id="MSPX01000037">
    <property type="protein sequence ID" value="OQP83287.1"/>
    <property type="molecule type" value="Genomic_DNA"/>
</dbReference>
<dbReference type="Gene3D" id="1.10.10.10">
    <property type="entry name" value="Winged helix-like DNA-binding domain superfamily/Winged helix DNA-binding domain"/>
    <property type="match status" value="1"/>
</dbReference>
<dbReference type="PANTHER" id="PTHR42756">
    <property type="entry name" value="TRANSCRIPTIONAL REGULATOR, MARR"/>
    <property type="match status" value="1"/>
</dbReference>
<dbReference type="PRINTS" id="PR00598">
    <property type="entry name" value="HTHMARR"/>
</dbReference>
<dbReference type="InterPro" id="IPR000835">
    <property type="entry name" value="HTH_MarR-typ"/>
</dbReference>
<evidence type="ECO:0000313" key="5">
    <source>
        <dbReference type="EMBL" id="OQP83287.1"/>
    </source>
</evidence>
<dbReference type="SUPFAM" id="SSF46785">
    <property type="entry name" value="Winged helix' DNA-binding domain"/>
    <property type="match status" value="1"/>
</dbReference>